<evidence type="ECO:0000256" key="7">
    <source>
        <dbReference type="HAMAP-Rule" id="MF_00027"/>
    </source>
</evidence>
<keyword evidence="7" id="KW-0169">Cobalamin biosynthesis</keyword>
<dbReference type="CDD" id="cd03130">
    <property type="entry name" value="GATase1_CobB"/>
    <property type="match status" value="1"/>
</dbReference>
<comment type="catalytic activity">
    <reaction evidence="7">
        <text>cob(II)yrinate + 2 L-glutamine + 2 ATP + 2 H2O = cob(II)yrinate a,c diamide + 2 L-glutamate + 2 ADP + 2 phosphate + 2 H(+)</text>
        <dbReference type="Rhea" id="RHEA:26289"/>
        <dbReference type="ChEBI" id="CHEBI:15377"/>
        <dbReference type="ChEBI" id="CHEBI:15378"/>
        <dbReference type="ChEBI" id="CHEBI:29985"/>
        <dbReference type="ChEBI" id="CHEBI:30616"/>
        <dbReference type="ChEBI" id="CHEBI:43474"/>
        <dbReference type="ChEBI" id="CHEBI:58359"/>
        <dbReference type="ChEBI" id="CHEBI:58537"/>
        <dbReference type="ChEBI" id="CHEBI:58894"/>
        <dbReference type="ChEBI" id="CHEBI:456216"/>
        <dbReference type="EC" id="6.3.5.11"/>
    </reaction>
</comment>
<reference evidence="10 11" key="1">
    <citation type="submission" date="2020-01" db="EMBL/GenBank/DDBJ databases">
        <authorList>
            <person name="Gulvik C.A."/>
            <person name="Batra D.G."/>
        </authorList>
    </citation>
    <scope>NUCLEOTIDE SEQUENCE [LARGE SCALE GENOMIC DNA]</scope>
    <source>
        <strain evidence="10 11">W9323</strain>
    </source>
</reference>
<evidence type="ECO:0000256" key="2">
    <source>
        <dbReference type="ARBA" id="ARBA00022598"/>
    </source>
</evidence>
<feature type="domain" description="CobB/CobQ-like glutamine amidotransferase" evidence="9">
    <location>
        <begin position="244"/>
        <end position="430"/>
    </location>
</feature>
<proteinExistence type="inferred from homology"/>
<dbReference type="KEGG" id="kpul:GXN76_12765"/>
<evidence type="ECO:0000259" key="8">
    <source>
        <dbReference type="Pfam" id="PF01656"/>
    </source>
</evidence>
<keyword evidence="4 7" id="KW-0067">ATP-binding</keyword>
<dbReference type="HAMAP" id="MF_00027">
    <property type="entry name" value="CobB_CbiA"/>
    <property type="match status" value="1"/>
</dbReference>
<keyword evidence="2 7" id="KW-0436">Ligase</keyword>
<evidence type="ECO:0000259" key="9">
    <source>
        <dbReference type="Pfam" id="PF07685"/>
    </source>
</evidence>
<name>A0A7D3Y1E1_9BACL</name>
<keyword evidence="11" id="KW-1185">Reference proteome</keyword>
<dbReference type="Pfam" id="PF01656">
    <property type="entry name" value="CbiA"/>
    <property type="match status" value="1"/>
</dbReference>
<comment type="domain">
    <text evidence="7">Comprises of two domains. The C-terminal domain contains the binding site for glutamine and catalyzes the hydrolysis of this substrate to glutamate and ammonia. The N-terminal domain is anticipated to bind ATP and cobyrinate and catalyzes the ultimate synthesis of the diamide product. The ammonia produced via the glutaminase domain is probably translocated to the adjacent domain via a molecular tunnel, where it reacts with an activated intermediate.</text>
</comment>
<dbReference type="SUPFAM" id="SSF52540">
    <property type="entry name" value="P-loop containing nucleoside triphosphate hydrolases"/>
    <property type="match status" value="1"/>
</dbReference>
<comment type="cofactor">
    <cofactor evidence="1 7">
        <name>Mg(2+)</name>
        <dbReference type="ChEBI" id="CHEBI:18420"/>
    </cofactor>
</comment>
<feature type="domain" description="CobQ/CobB/MinD/ParA nucleotide binding" evidence="8">
    <location>
        <begin position="8"/>
        <end position="188"/>
    </location>
</feature>
<dbReference type="UniPathway" id="UPA00148">
    <property type="reaction ID" value="UER00231"/>
</dbReference>
<dbReference type="PANTHER" id="PTHR43873:SF1">
    <property type="entry name" value="COBYRINATE A,C-DIAMIDE SYNTHASE"/>
    <property type="match status" value="1"/>
</dbReference>
<dbReference type="PANTHER" id="PTHR43873">
    <property type="entry name" value="COBYRINATE A,C-DIAMIDE SYNTHASE"/>
    <property type="match status" value="1"/>
</dbReference>
<evidence type="ECO:0000313" key="11">
    <source>
        <dbReference type="Proteomes" id="UP000503088"/>
    </source>
</evidence>
<sequence length="456" mass="50532">MGSKQARIVVAGTETGVGKTMISLGLMAALQNRGYKVQGFKVGPDFVDPSYHTMITQRPSRNLDTWLLPGEIMQEVFLRGSRGADISIIEGVMGLYDGKSPDSDKGSTAEVAEKLGAPVLLVMNAGGMARSAAAVVLGYQRLNPRLRLVGVILNRIGGEGHYLLLKTAIEQECRIPVVGWLPEEKDLSHPKDFSVSGFSPLAELIEKKVDLSQIVRWAEQGTSLSQPSNPVFVKQGPVQGDPVIAVAQDAAFNFYYPDNLDLLRLYGGKTVFFSPLAGEIIPSEADGVWIGGCLPEVHLSGLSEEIQVQASFRKRLKEGVPIFAECGGYLYLSRGVIDRDNRFHPMVGAIPGIARLKNKLVTMGYREVRAFRDTVLFKQGEKARGHQFRYSTMEIDTCAYETRLRNEWYREGYAEDNLLASYTHLHLASNPQSVIRFLNSCRQFRQSRQLSSRYPN</sequence>
<evidence type="ECO:0000313" key="10">
    <source>
        <dbReference type="EMBL" id="QKG85260.1"/>
    </source>
</evidence>
<dbReference type="EMBL" id="CP048104">
    <property type="protein sequence ID" value="QKG85260.1"/>
    <property type="molecule type" value="Genomic_DNA"/>
</dbReference>
<dbReference type="EC" id="6.3.5.11" evidence="7"/>
<dbReference type="InterPro" id="IPR027417">
    <property type="entry name" value="P-loop_NTPase"/>
</dbReference>
<evidence type="ECO:0000256" key="1">
    <source>
        <dbReference type="ARBA" id="ARBA00001946"/>
    </source>
</evidence>
<keyword evidence="5 7" id="KW-0460">Magnesium</keyword>
<accession>A0A7D3Y1E1</accession>
<dbReference type="NCBIfam" id="NF002204">
    <property type="entry name" value="PRK01077.1"/>
    <property type="match status" value="1"/>
</dbReference>
<dbReference type="InterPro" id="IPR004484">
    <property type="entry name" value="CbiA/CobB_synth"/>
</dbReference>
<gene>
    <name evidence="7" type="primary">cbiA</name>
    <name evidence="10" type="ORF">GXN76_12765</name>
</gene>
<comment type="function">
    <text evidence="7">Catalyzes the ATP-dependent amidation of the two carboxylate groups at positions a and c of cobyrinate, using either L-glutamine or ammonia as the nitrogen source.</text>
</comment>
<feature type="active site" description="Nucleophile" evidence="7">
    <location>
        <position position="326"/>
    </location>
</feature>
<dbReference type="InterPro" id="IPR029062">
    <property type="entry name" value="Class_I_gatase-like"/>
</dbReference>
<dbReference type="Pfam" id="PF07685">
    <property type="entry name" value="GATase_3"/>
    <property type="match status" value="1"/>
</dbReference>
<dbReference type="InterPro" id="IPR002586">
    <property type="entry name" value="CobQ/CobB/MinD/ParA_Nub-bd_dom"/>
</dbReference>
<organism evidence="10 11">
    <name type="scientific">Kroppenstedtia pulmonis</name>
    <dbReference type="NCBI Taxonomy" id="1380685"/>
    <lineage>
        <taxon>Bacteria</taxon>
        <taxon>Bacillati</taxon>
        <taxon>Bacillota</taxon>
        <taxon>Bacilli</taxon>
        <taxon>Bacillales</taxon>
        <taxon>Thermoactinomycetaceae</taxon>
        <taxon>Kroppenstedtia</taxon>
    </lineage>
</organism>
<comment type="similarity">
    <text evidence="7">Belongs to the CobB/CbiA family.</text>
</comment>
<evidence type="ECO:0000256" key="3">
    <source>
        <dbReference type="ARBA" id="ARBA00022741"/>
    </source>
</evidence>
<dbReference type="GO" id="GO:0005524">
    <property type="term" value="F:ATP binding"/>
    <property type="evidence" value="ECO:0007669"/>
    <property type="project" value="UniProtKB-UniRule"/>
</dbReference>
<dbReference type="PROSITE" id="PS51274">
    <property type="entry name" value="GATASE_COBBQ"/>
    <property type="match status" value="1"/>
</dbReference>
<dbReference type="GO" id="GO:0009236">
    <property type="term" value="P:cobalamin biosynthetic process"/>
    <property type="evidence" value="ECO:0007669"/>
    <property type="project" value="UniProtKB-UniRule"/>
</dbReference>
<dbReference type="Gene3D" id="3.40.50.300">
    <property type="entry name" value="P-loop containing nucleotide triphosphate hydrolases"/>
    <property type="match status" value="2"/>
</dbReference>
<dbReference type="InterPro" id="IPR011698">
    <property type="entry name" value="GATase_3"/>
</dbReference>
<keyword evidence="6 7" id="KW-0315">Glutamine amidotransferase</keyword>
<protein>
    <recommendedName>
        <fullName evidence="7">Cobyrinate a,c-diamide synthase</fullName>
        <ecNumber evidence="7">6.3.5.11</ecNumber>
    </recommendedName>
    <alternativeName>
        <fullName evidence="7">Cobyrinic acid a,c-diamide synthetase</fullName>
    </alternativeName>
</protein>
<dbReference type="Proteomes" id="UP000503088">
    <property type="component" value="Chromosome"/>
</dbReference>
<dbReference type="NCBIfam" id="TIGR00379">
    <property type="entry name" value="cobB"/>
    <property type="match status" value="1"/>
</dbReference>
<dbReference type="RefSeq" id="WP_173223747.1">
    <property type="nucleotide sequence ID" value="NZ_CP048104.1"/>
</dbReference>
<dbReference type="SUPFAM" id="SSF52317">
    <property type="entry name" value="Class I glutamine amidotransferase-like"/>
    <property type="match status" value="1"/>
</dbReference>
<dbReference type="GO" id="GO:0042242">
    <property type="term" value="F:cobyrinic acid a,c-diamide synthase activity"/>
    <property type="evidence" value="ECO:0007669"/>
    <property type="project" value="UniProtKB-UniRule"/>
</dbReference>
<comment type="miscellaneous">
    <text evidence="7">The a and c carboxylates of cobyrinate are activated for nucleophilic attack via formation of a phosphorylated intermediate by ATP. CbiA catalyzes first the amidation of the c-carboxylate, and then that of the a-carboxylate.</text>
</comment>
<keyword evidence="3 7" id="KW-0547">Nucleotide-binding</keyword>
<evidence type="ECO:0000256" key="6">
    <source>
        <dbReference type="ARBA" id="ARBA00022962"/>
    </source>
</evidence>
<evidence type="ECO:0000256" key="5">
    <source>
        <dbReference type="ARBA" id="ARBA00022842"/>
    </source>
</evidence>
<dbReference type="AlphaFoldDB" id="A0A7D3Y1E1"/>
<dbReference type="CDD" id="cd05388">
    <property type="entry name" value="CobB_N"/>
    <property type="match status" value="1"/>
</dbReference>
<comment type="pathway">
    <text evidence="7">Cofactor biosynthesis; adenosylcobalamin biosynthesis; cob(II)yrinate a,c-diamide from sirohydrochlorin (anaerobic route): step 10/10.</text>
</comment>
<evidence type="ECO:0000256" key="4">
    <source>
        <dbReference type="ARBA" id="ARBA00022840"/>
    </source>
</evidence>
<feature type="site" description="Increases nucleophilicity of active site Cys" evidence="7">
    <location>
        <position position="424"/>
    </location>
</feature>